<feature type="region of interest" description="Disordered" evidence="2">
    <location>
        <begin position="1"/>
        <end position="24"/>
    </location>
</feature>
<dbReference type="PANTHER" id="PTHR43575:SF1">
    <property type="entry name" value="PROTEIN ABCI7, CHLOROPLASTIC"/>
    <property type="match status" value="1"/>
</dbReference>
<reference evidence="5 6" key="1">
    <citation type="journal article" date="2018" name="Syst. Appl. Microbiol.">
        <title>Abditibacterium utsteinense sp. nov., the first cultivated member of candidate phylum FBP, isolated from ice-free Antarctic soil samples.</title>
        <authorList>
            <person name="Tahon G."/>
            <person name="Tytgat B."/>
            <person name="Lebbe L."/>
            <person name="Carlier A."/>
            <person name="Willems A."/>
        </authorList>
    </citation>
    <scope>NUCLEOTIDE SEQUENCE [LARGE SCALE GENOMIC DNA]</scope>
    <source>
        <strain evidence="5 6">LMG 29911</strain>
    </source>
</reference>
<dbReference type="Pfam" id="PF01458">
    <property type="entry name" value="SUFBD_core"/>
    <property type="match status" value="1"/>
</dbReference>
<organism evidence="5 6">
    <name type="scientific">Abditibacterium utsteinense</name>
    <dbReference type="NCBI Taxonomy" id="1960156"/>
    <lineage>
        <taxon>Bacteria</taxon>
        <taxon>Pseudomonadati</taxon>
        <taxon>Abditibacteriota</taxon>
        <taxon>Abditibacteriia</taxon>
        <taxon>Abditibacteriales</taxon>
        <taxon>Abditibacteriaceae</taxon>
        <taxon>Abditibacterium</taxon>
    </lineage>
</organism>
<evidence type="ECO:0000313" key="6">
    <source>
        <dbReference type="Proteomes" id="UP000237684"/>
    </source>
</evidence>
<dbReference type="NCBIfam" id="TIGR01981">
    <property type="entry name" value="sufD"/>
    <property type="match status" value="1"/>
</dbReference>
<evidence type="ECO:0000256" key="1">
    <source>
        <dbReference type="ARBA" id="ARBA00043967"/>
    </source>
</evidence>
<sequence>MALLPDATPRPDVTQNAATQAAHSPAQTSVARYVELFSQFEREHPASNWLANLRRQSLQNFQKLGFPTVRDEEWKYTDITPAANLVATPVFKADLNGSAQKISQELPFGDILGHRLTFVNGHFSPELSRLETLGVGVTVTSLAAAFANENEIVQEHFGKILDAQNETFAALNTAFAQDGAFIQIGSNVQLETPIHLLFLTHGEGASVSHPRNLILVGDGASATIIETFASTGEGTYFTNAITEIVAGRNARVEHIKVQSESEKAFHVGSLQIATARDANVRSHVVNFGGRLVRNNSTAVMGDEGCEVTLNGLVVGKDSQHIDNHTTMDHAMPHCLSHENYAHVLDDQSNGVFNGKIFVRLDAQKTDAKQSNRTLLLSRDAQINAKPQLEIFADDVKCTHGATIGQLDDDALFYLRARGIPEKQARAILIRAFANAALDGIPVKDLREKLEAILVTRLT</sequence>
<dbReference type="AlphaFoldDB" id="A0A2S8SWS6"/>
<dbReference type="OrthoDB" id="9803529at2"/>
<evidence type="ECO:0000259" key="3">
    <source>
        <dbReference type="Pfam" id="PF01458"/>
    </source>
</evidence>
<protein>
    <submittedName>
        <fullName evidence="5">Iron-regulated ABC transporter permease protein SufD</fullName>
    </submittedName>
</protein>
<dbReference type="InterPro" id="IPR000825">
    <property type="entry name" value="SUF_FeS_clus_asmbl_SufBD_core"/>
</dbReference>
<name>A0A2S8SWS6_9BACT</name>
<dbReference type="GO" id="GO:0016226">
    <property type="term" value="P:iron-sulfur cluster assembly"/>
    <property type="evidence" value="ECO:0007669"/>
    <property type="project" value="InterPro"/>
</dbReference>
<dbReference type="Proteomes" id="UP000237684">
    <property type="component" value="Unassembled WGS sequence"/>
</dbReference>
<feature type="domain" description="SUF system FeS cluster assembly SufBD N-terminal" evidence="4">
    <location>
        <begin position="31"/>
        <end position="195"/>
    </location>
</feature>
<feature type="compositionally biased region" description="Polar residues" evidence="2">
    <location>
        <begin position="13"/>
        <end position="24"/>
    </location>
</feature>
<dbReference type="RefSeq" id="WP_105482561.1">
    <property type="nucleotide sequence ID" value="NZ_NIGF01000002.1"/>
</dbReference>
<evidence type="ECO:0000313" key="5">
    <source>
        <dbReference type="EMBL" id="PQV65224.1"/>
    </source>
</evidence>
<feature type="domain" description="SUF system FeS cluster assembly SufBD core" evidence="3">
    <location>
        <begin position="201"/>
        <end position="432"/>
    </location>
</feature>
<dbReference type="EMBL" id="NIGF01000002">
    <property type="protein sequence ID" value="PQV65224.1"/>
    <property type="molecule type" value="Genomic_DNA"/>
</dbReference>
<comment type="caution">
    <text evidence="5">The sequence shown here is derived from an EMBL/GenBank/DDBJ whole genome shotgun (WGS) entry which is preliminary data.</text>
</comment>
<dbReference type="InterPro" id="IPR045595">
    <property type="entry name" value="SufBD_N"/>
</dbReference>
<keyword evidence="6" id="KW-1185">Reference proteome</keyword>
<dbReference type="PANTHER" id="PTHR43575">
    <property type="entry name" value="PROTEIN ABCI7, CHLOROPLASTIC"/>
    <property type="match status" value="1"/>
</dbReference>
<gene>
    <name evidence="5" type="ORF">B1R32_102233</name>
</gene>
<comment type="similarity">
    <text evidence="1">Belongs to the iron-sulfur cluster assembly SufBD family.</text>
</comment>
<accession>A0A2S8SWS6</accession>
<proteinExistence type="inferred from homology"/>
<evidence type="ECO:0000259" key="4">
    <source>
        <dbReference type="Pfam" id="PF19295"/>
    </source>
</evidence>
<dbReference type="InParanoid" id="A0A2S8SWS6"/>
<dbReference type="InterPro" id="IPR055346">
    <property type="entry name" value="Fe-S_cluster_assembly_SufBD"/>
</dbReference>
<dbReference type="InterPro" id="IPR011542">
    <property type="entry name" value="SUF_FeS_clus_asmbl_SufD"/>
</dbReference>
<dbReference type="Pfam" id="PF19295">
    <property type="entry name" value="SufBD_N"/>
    <property type="match status" value="1"/>
</dbReference>
<evidence type="ECO:0000256" key="2">
    <source>
        <dbReference type="SAM" id="MobiDB-lite"/>
    </source>
</evidence>
<dbReference type="SUPFAM" id="SSF101960">
    <property type="entry name" value="Stabilizer of iron transporter SufD"/>
    <property type="match status" value="1"/>
</dbReference>
<dbReference type="InterPro" id="IPR037284">
    <property type="entry name" value="SUF_FeS_clus_asmbl_SufBD_sf"/>
</dbReference>